<keyword evidence="3" id="KW-1185">Reference proteome</keyword>
<protein>
    <recommendedName>
        <fullName evidence="4">Prepilin-type N-terminal cleavage/methylation domain-containing protein</fullName>
    </recommendedName>
</protein>
<reference evidence="2 3" key="1">
    <citation type="journal article" date="2013" name="Environ. Microbiol.">
        <title>Genome analysis of Chitinivibrio alkaliphilus gen. nov., sp. nov., a novel extremely haloalkaliphilic anaerobic chitinolytic bacterium from the candidate phylum Termite Group 3.</title>
        <authorList>
            <person name="Sorokin D.Y."/>
            <person name="Gumerov V.M."/>
            <person name="Rakitin A.L."/>
            <person name="Beletsky A.V."/>
            <person name="Damste J.S."/>
            <person name="Muyzer G."/>
            <person name="Mardanov A.V."/>
            <person name="Ravin N.V."/>
        </authorList>
    </citation>
    <scope>NUCLEOTIDE SEQUENCE [LARGE SCALE GENOMIC DNA]</scope>
    <source>
        <strain evidence="2 3">ACht1</strain>
    </source>
</reference>
<dbReference type="Proteomes" id="UP000017148">
    <property type="component" value="Unassembled WGS sequence"/>
</dbReference>
<comment type="caution">
    <text evidence="2">The sequence shown here is derived from an EMBL/GenBank/DDBJ whole genome shotgun (WGS) entry which is preliminary data.</text>
</comment>
<sequence length="281" mass="31483">MTRRYQGEASSSFPTGNCRGVTLVELIVYMVVSIFVITFSLELITSLLTNMEQERRVVDIQHDGSDIINMLLRDVGSMGFKYYLGTSNGTDFVRYRIPGTWTGADVYETAPDPLPADSAASFFVEKAVGGDVLDSLTFFRGLMETSLEPADQPAERVSYFVNGGKLKRVLTSFVDGSYDAAQGDTVVIHDNTVGLVFTFSPDYERWYADPSGQRDEIRYMRISLLIRSTREGSVQTNRDFILARAADLEDLDTDMVYSVESDRHLYRKYEATVEVPSNGIL</sequence>
<dbReference type="EMBL" id="ASJR01000002">
    <property type="protein sequence ID" value="ERP39081.1"/>
    <property type="molecule type" value="Genomic_DNA"/>
</dbReference>
<evidence type="ECO:0000256" key="1">
    <source>
        <dbReference type="SAM" id="Phobius"/>
    </source>
</evidence>
<gene>
    <name evidence="2" type="ORF">CALK_0246</name>
</gene>
<keyword evidence="1" id="KW-0812">Transmembrane</keyword>
<feature type="transmembrane region" description="Helical" evidence="1">
    <location>
        <begin position="26"/>
        <end position="48"/>
    </location>
</feature>
<evidence type="ECO:0000313" key="2">
    <source>
        <dbReference type="EMBL" id="ERP39081.1"/>
    </source>
</evidence>
<keyword evidence="1" id="KW-0472">Membrane</keyword>
<name>U7DDV3_9BACT</name>
<dbReference type="AlphaFoldDB" id="U7DDV3"/>
<evidence type="ECO:0000313" key="3">
    <source>
        <dbReference type="Proteomes" id="UP000017148"/>
    </source>
</evidence>
<proteinExistence type="predicted"/>
<dbReference type="STRING" id="1313304.CALK_0246"/>
<dbReference type="RefSeq" id="WP_022635794.1">
    <property type="nucleotide sequence ID" value="NZ_ASJR01000002.1"/>
</dbReference>
<organism evidence="2 3">
    <name type="scientific">Chitinivibrio alkaliphilus ACht1</name>
    <dbReference type="NCBI Taxonomy" id="1313304"/>
    <lineage>
        <taxon>Bacteria</taxon>
        <taxon>Pseudomonadati</taxon>
        <taxon>Fibrobacterota</taxon>
        <taxon>Chitinivibrionia</taxon>
        <taxon>Chitinivibrionales</taxon>
        <taxon>Chitinivibrionaceae</taxon>
        <taxon>Chitinivibrio</taxon>
    </lineage>
</organism>
<accession>U7DDV3</accession>
<evidence type="ECO:0008006" key="4">
    <source>
        <dbReference type="Google" id="ProtNLM"/>
    </source>
</evidence>
<keyword evidence="1" id="KW-1133">Transmembrane helix</keyword>